<dbReference type="AlphaFoldDB" id="A0A292YHT4"/>
<feature type="transmembrane region" description="Helical" evidence="2">
    <location>
        <begin position="42"/>
        <end position="60"/>
    </location>
</feature>
<feature type="transmembrane region" description="Helical" evidence="2">
    <location>
        <begin position="12"/>
        <end position="36"/>
    </location>
</feature>
<organism evidence="3 4">
    <name type="scientific">Effusibacillus lacus</name>
    <dbReference type="NCBI Taxonomy" id="1348429"/>
    <lineage>
        <taxon>Bacteria</taxon>
        <taxon>Bacillati</taxon>
        <taxon>Bacillota</taxon>
        <taxon>Bacilli</taxon>
        <taxon>Bacillales</taxon>
        <taxon>Alicyclobacillaceae</taxon>
        <taxon>Effusibacillus</taxon>
    </lineage>
</organism>
<comment type="caution">
    <text evidence="3">The sequence shown here is derived from an EMBL/GenBank/DDBJ whole genome shotgun (WGS) entry which is preliminary data.</text>
</comment>
<name>A0A292YHT4_9BACL</name>
<protein>
    <submittedName>
        <fullName evidence="3">Uncharacterized protein</fullName>
    </submittedName>
</protein>
<keyword evidence="2" id="KW-0472">Membrane</keyword>
<evidence type="ECO:0000256" key="1">
    <source>
        <dbReference type="SAM" id="MobiDB-lite"/>
    </source>
</evidence>
<feature type="region of interest" description="Disordered" evidence="1">
    <location>
        <begin position="66"/>
        <end position="101"/>
    </location>
</feature>
<sequence>MKKAKRNKNTRFMWAAGGIGFLISFASSFAAGNLLMTNLKRGVLGFVLIMVIAWAIQSFLTATVETKTSNPTEETGDPPVSGSRFDVSIPPEAIDTPPSAADFQPWIIGEQTEMHDAQAQNLARAVRAMSE</sequence>
<gene>
    <name evidence="3" type="ORF">EFBL_2174</name>
</gene>
<keyword evidence="4" id="KW-1185">Reference proteome</keyword>
<keyword evidence="2" id="KW-0812">Transmembrane</keyword>
<dbReference type="Proteomes" id="UP000217785">
    <property type="component" value="Unassembled WGS sequence"/>
</dbReference>
<evidence type="ECO:0000313" key="4">
    <source>
        <dbReference type="Proteomes" id="UP000217785"/>
    </source>
</evidence>
<dbReference type="EMBL" id="BDUF01000059">
    <property type="protein sequence ID" value="GAX90547.1"/>
    <property type="molecule type" value="Genomic_DNA"/>
</dbReference>
<evidence type="ECO:0000256" key="2">
    <source>
        <dbReference type="SAM" id="Phobius"/>
    </source>
</evidence>
<keyword evidence="2" id="KW-1133">Transmembrane helix</keyword>
<dbReference type="RefSeq" id="WP_096182272.1">
    <property type="nucleotide sequence ID" value="NZ_BDUF01000059.1"/>
</dbReference>
<proteinExistence type="predicted"/>
<reference evidence="4" key="1">
    <citation type="submission" date="2017-07" db="EMBL/GenBank/DDBJ databases">
        <title>Draft genome sequence of Effusibacillus lacus strain skLN1.</title>
        <authorList>
            <person name="Watanabe M."/>
            <person name="Kojima H."/>
            <person name="Fukui M."/>
        </authorList>
    </citation>
    <scope>NUCLEOTIDE SEQUENCE [LARGE SCALE GENOMIC DNA]</scope>
    <source>
        <strain evidence="4">skLN1</strain>
    </source>
</reference>
<accession>A0A292YHT4</accession>
<evidence type="ECO:0000313" key="3">
    <source>
        <dbReference type="EMBL" id="GAX90547.1"/>
    </source>
</evidence>